<dbReference type="InterPro" id="IPR014721">
    <property type="entry name" value="Ribsml_uS5_D2-typ_fold_subgr"/>
</dbReference>
<dbReference type="RefSeq" id="WP_172344030.1">
    <property type="nucleotide sequence ID" value="NZ_CASTNK010000002.1"/>
</dbReference>
<dbReference type="SUPFAM" id="SSF54211">
    <property type="entry name" value="Ribosomal protein S5 domain 2-like"/>
    <property type="match status" value="1"/>
</dbReference>
<comment type="subunit">
    <text evidence="7">Consists of a catalytic RNA component (M1 or rnpB) and a protein subunit.</text>
</comment>
<dbReference type="PROSITE" id="PS00648">
    <property type="entry name" value="RIBONUCLEASE_P"/>
    <property type="match status" value="1"/>
</dbReference>
<evidence type="ECO:0000256" key="5">
    <source>
        <dbReference type="ARBA" id="ARBA00022801"/>
    </source>
</evidence>
<dbReference type="EMBL" id="JABKKJ010000003">
    <property type="protein sequence ID" value="NPE24534.1"/>
    <property type="molecule type" value="Genomic_DNA"/>
</dbReference>
<organism evidence="8 9">
    <name type="scientific">Xylanibacter caecicola</name>
    <dbReference type="NCBI Taxonomy" id="2736294"/>
    <lineage>
        <taxon>Bacteria</taxon>
        <taxon>Pseudomonadati</taxon>
        <taxon>Bacteroidota</taxon>
        <taxon>Bacteroidia</taxon>
        <taxon>Bacteroidales</taxon>
        <taxon>Prevotellaceae</taxon>
        <taxon>Xylanibacter</taxon>
    </lineage>
</organism>
<dbReference type="Pfam" id="PF00825">
    <property type="entry name" value="Ribonuclease_P"/>
    <property type="match status" value="1"/>
</dbReference>
<comment type="function">
    <text evidence="1 7">RNaseP catalyzes the removal of the 5'-leader sequence from pre-tRNA to produce the mature 5'-terminus. It can also cleave other RNA substrates such as 4.5S RNA. The protein component plays an auxiliary but essential role in vivo by binding to the 5'-leader sequence and broadening the substrate specificity of the ribozyme.</text>
</comment>
<dbReference type="Gene3D" id="3.30.230.10">
    <property type="match status" value="1"/>
</dbReference>
<keyword evidence="6 7" id="KW-0694">RNA-binding</keyword>
<keyword evidence="9" id="KW-1185">Reference proteome</keyword>
<evidence type="ECO:0000256" key="4">
    <source>
        <dbReference type="ARBA" id="ARBA00022759"/>
    </source>
</evidence>
<keyword evidence="4 7" id="KW-0255">Endonuclease</keyword>
<evidence type="ECO:0000256" key="2">
    <source>
        <dbReference type="ARBA" id="ARBA00022694"/>
    </source>
</evidence>
<gene>
    <name evidence="7" type="primary">rnpA</name>
    <name evidence="8" type="ORF">HPS54_03190</name>
</gene>
<sequence>MKSATLTLAKTERISGRTLPEELFNGGKSRSMSAFPIRMIYMRTENGEDNTPGAKILVSVPKRRFKHAVKRNRVKRQIREAYRKNKSIILGKLHDCERQSIAIAFIWQDNSLHKSPEVEDKIIKLLTRLREKL</sequence>
<dbReference type="EC" id="3.1.26.5" evidence="7"/>
<evidence type="ECO:0000313" key="8">
    <source>
        <dbReference type="EMBL" id="NPE24534.1"/>
    </source>
</evidence>
<keyword evidence="5 7" id="KW-0378">Hydrolase</keyword>
<dbReference type="InterPro" id="IPR020539">
    <property type="entry name" value="RNase_P_CS"/>
</dbReference>
<comment type="caution">
    <text evidence="8">The sequence shown here is derived from an EMBL/GenBank/DDBJ whole genome shotgun (WGS) entry which is preliminary data.</text>
</comment>
<evidence type="ECO:0000256" key="6">
    <source>
        <dbReference type="ARBA" id="ARBA00022884"/>
    </source>
</evidence>
<dbReference type="InterPro" id="IPR000100">
    <property type="entry name" value="RNase_P"/>
</dbReference>
<keyword evidence="2 7" id="KW-0819">tRNA processing</keyword>
<evidence type="ECO:0000256" key="3">
    <source>
        <dbReference type="ARBA" id="ARBA00022722"/>
    </source>
</evidence>
<protein>
    <recommendedName>
        <fullName evidence="7">Ribonuclease P protein component</fullName>
        <shortName evidence="7">RNase P protein</shortName>
        <shortName evidence="7">RNaseP protein</shortName>
        <ecNumber evidence="7">3.1.26.5</ecNumber>
    </recommendedName>
    <alternativeName>
        <fullName evidence="7">Protein C5</fullName>
    </alternativeName>
</protein>
<dbReference type="Proteomes" id="UP000820977">
    <property type="component" value="Unassembled WGS sequence"/>
</dbReference>
<dbReference type="PANTHER" id="PTHR33992">
    <property type="entry name" value="RIBONUCLEASE P PROTEIN COMPONENT"/>
    <property type="match status" value="1"/>
</dbReference>
<evidence type="ECO:0000256" key="7">
    <source>
        <dbReference type="HAMAP-Rule" id="MF_00227"/>
    </source>
</evidence>
<dbReference type="InterPro" id="IPR020568">
    <property type="entry name" value="Ribosomal_Su5_D2-typ_SF"/>
</dbReference>
<evidence type="ECO:0000313" key="9">
    <source>
        <dbReference type="Proteomes" id="UP000820977"/>
    </source>
</evidence>
<dbReference type="HAMAP" id="MF_00227">
    <property type="entry name" value="RNase_P"/>
    <property type="match status" value="1"/>
</dbReference>
<keyword evidence="3 7" id="KW-0540">Nuclease</keyword>
<proteinExistence type="inferred from homology"/>
<accession>A0ABX2AZ61</accession>
<comment type="similarity">
    <text evidence="7">Belongs to the RnpA family.</text>
</comment>
<reference evidence="8 9" key="1">
    <citation type="submission" date="2020-05" db="EMBL/GenBank/DDBJ databases">
        <title>Distinct polysaccharide utilization as determinants for interspecies competition between intestinal Prevotella spp.</title>
        <authorList>
            <person name="Galvez E.J.C."/>
            <person name="Iljazovic A."/>
            <person name="Strowig T."/>
        </authorList>
    </citation>
    <scope>NUCLEOTIDE SEQUENCE [LARGE SCALE GENOMIC DNA]</scope>
    <source>
        <strain evidence="8 9">PCHR</strain>
    </source>
</reference>
<name>A0ABX2AZ61_9BACT</name>
<comment type="catalytic activity">
    <reaction evidence="7">
        <text>Endonucleolytic cleavage of RNA, removing 5'-extranucleotides from tRNA precursor.</text>
        <dbReference type="EC" id="3.1.26.5"/>
    </reaction>
</comment>
<evidence type="ECO:0000256" key="1">
    <source>
        <dbReference type="ARBA" id="ARBA00002663"/>
    </source>
</evidence>
<dbReference type="PANTHER" id="PTHR33992:SF1">
    <property type="entry name" value="RIBONUCLEASE P PROTEIN COMPONENT"/>
    <property type="match status" value="1"/>
</dbReference>